<evidence type="ECO:0000256" key="4">
    <source>
        <dbReference type="ARBA" id="ARBA00023136"/>
    </source>
</evidence>
<evidence type="ECO:0000256" key="3">
    <source>
        <dbReference type="ARBA" id="ARBA00022989"/>
    </source>
</evidence>
<dbReference type="AlphaFoldDB" id="A0A4R5DZC9"/>
<dbReference type="GO" id="GO:0016020">
    <property type="term" value="C:membrane"/>
    <property type="evidence" value="ECO:0007669"/>
    <property type="project" value="UniProtKB-SubCell"/>
</dbReference>
<gene>
    <name evidence="7" type="ORF">E0F88_00425</name>
</gene>
<evidence type="ECO:0000256" key="1">
    <source>
        <dbReference type="ARBA" id="ARBA00004141"/>
    </source>
</evidence>
<feature type="domain" description="Methylamine utilisation protein MauE" evidence="6">
    <location>
        <begin position="7"/>
        <end position="129"/>
    </location>
</feature>
<dbReference type="EMBL" id="SMFL01000001">
    <property type="protein sequence ID" value="TDE18054.1"/>
    <property type="molecule type" value="Genomic_DNA"/>
</dbReference>
<keyword evidence="4 5" id="KW-0472">Membrane</keyword>
<evidence type="ECO:0000313" key="7">
    <source>
        <dbReference type="EMBL" id="TDE18054.1"/>
    </source>
</evidence>
<sequence length="145" mass="16189">MKKNAPGILAALLVFLFFYTAVAKLSNLERFEAELLNQTIPKWSVPMLLWLLPVSELLAVALLVRAPTRLAGFYGSAALMLVFTLYMGLVLLDIFDREPCSCGGVLKSMGFEVHFIFNLLFLLLSITGIHLLKSENRRQVTDGKI</sequence>
<evidence type="ECO:0000256" key="2">
    <source>
        <dbReference type="ARBA" id="ARBA00022692"/>
    </source>
</evidence>
<reference evidence="7 8" key="1">
    <citation type="submission" date="2019-03" db="EMBL/GenBank/DDBJ databases">
        <title>Dyadobacter AR-3-6 sp. nov., isolated from arctic soil.</title>
        <authorList>
            <person name="Chaudhary D.K."/>
        </authorList>
    </citation>
    <scope>NUCLEOTIDE SEQUENCE [LARGE SCALE GENOMIC DNA]</scope>
    <source>
        <strain evidence="7 8">AR-3-6</strain>
    </source>
</reference>
<dbReference type="InterPro" id="IPR009908">
    <property type="entry name" value="Methylamine_util_MauE"/>
</dbReference>
<dbReference type="OrthoDB" id="673785at2"/>
<keyword evidence="3 5" id="KW-1133">Transmembrane helix</keyword>
<feature type="transmembrane region" description="Helical" evidence="5">
    <location>
        <begin position="47"/>
        <end position="64"/>
    </location>
</feature>
<dbReference type="RefSeq" id="WP_131955592.1">
    <property type="nucleotide sequence ID" value="NZ_SMFL01000001.1"/>
</dbReference>
<feature type="transmembrane region" description="Helical" evidence="5">
    <location>
        <begin position="115"/>
        <end position="132"/>
    </location>
</feature>
<organism evidence="7 8">
    <name type="scientific">Dyadobacter psychrotolerans</name>
    <dbReference type="NCBI Taxonomy" id="2541721"/>
    <lineage>
        <taxon>Bacteria</taxon>
        <taxon>Pseudomonadati</taxon>
        <taxon>Bacteroidota</taxon>
        <taxon>Cytophagia</taxon>
        <taxon>Cytophagales</taxon>
        <taxon>Spirosomataceae</taxon>
        <taxon>Dyadobacter</taxon>
    </lineage>
</organism>
<comment type="caution">
    <text evidence="7">The sequence shown here is derived from an EMBL/GenBank/DDBJ whole genome shotgun (WGS) entry which is preliminary data.</text>
</comment>
<dbReference type="Pfam" id="PF07291">
    <property type="entry name" value="MauE"/>
    <property type="match status" value="1"/>
</dbReference>
<feature type="transmembrane region" description="Helical" evidence="5">
    <location>
        <begin position="71"/>
        <end position="95"/>
    </location>
</feature>
<keyword evidence="8" id="KW-1185">Reference proteome</keyword>
<dbReference type="GO" id="GO:0030416">
    <property type="term" value="P:methylamine metabolic process"/>
    <property type="evidence" value="ECO:0007669"/>
    <property type="project" value="InterPro"/>
</dbReference>
<evidence type="ECO:0000313" key="8">
    <source>
        <dbReference type="Proteomes" id="UP000294850"/>
    </source>
</evidence>
<evidence type="ECO:0000256" key="5">
    <source>
        <dbReference type="SAM" id="Phobius"/>
    </source>
</evidence>
<accession>A0A4R5DZC9</accession>
<comment type="subcellular location">
    <subcellularLocation>
        <location evidence="1">Membrane</location>
        <topology evidence="1">Multi-pass membrane protein</topology>
    </subcellularLocation>
</comment>
<protein>
    <recommendedName>
        <fullName evidence="6">Methylamine utilisation protein MauE domain-containing protein</fullName>
    </recommendedName>
</protein>
<name>A0A4R5DZC9_9BACT</name>
<proteinExistence type="predicted"/>
<dbReference type="UniPathway" id="UPA00895"/>
<evidence type="ECO:0000259" key="6">
    <source>
        <dbReference type="Pfam" id="PF07291"/>
    </source>
</evidence>
<dbReference type="Proteomes" id="UP000294850">
    <property type="component" value="Unassembled WGS sequence"/>
</dbReference>
<keyword evidence="2 5" id="KW-0812">Transmembrane</keyword>